<feature type="non-terminal residue" evidence="5">
    <location>
        <position position="254"/>
    </location>
</feature>
<dbReference type="Gene3D" id="3.20.20.10">
    <property type="entry name" value="Alanine racemase"/>
    <property type="match status" value="1"/>
</dbReference>
<dbReference type="CDD" id="cd00430">
    <property type="entry name" value="PLPDE_III_AR"/>
    <property type="match status" value="1"/>
</dbReference>
<dbReference type="GO" id="GO:0008784">
    <property type="term" value="F:alanine racemase activity"/>
    <property type="evidence" value="ECO:0007669"/>
    <property type="project" value="InterPro"/>
</dbReference>
<evidence type="ECO:0000256" key="2">
    <source>
        <dbReference type="ARBA" id="ARBA00022898"/>
    </source>
</evidence>
<comment type="cofactor">
    <cofactor evidence="1">
        <name>pyridoxal 5'-phosphate</name>
        <dbReference type="ChEBI" id="CHEBI:597326"/>
    </cofactor>
</comment>
<dbReference type="GO" id="GO:0005829">
    <property type="term" value="C:cytosol"/>
    <property type="evidence" value="ECO:0007669"/>
    <property type="project" value="TreeGrafter"/>
</dbReference>
<name>X1SE73_9ZZZZ</name>
<dbReference type="PANTHER" id="PTHR30511:SF0">
    <property type="entry name" value="ALANINE RACEMASE, CATABOLIC-RELATED"/>
    <property type="match status" value="1"/>
</dbReference>
<proteinExistence type="predicted"/>
<evidence type="ECO:0000259" key="4">
    <source>
        <dbReference type="Pfam" id="PF01168"/>
    </source>
</evidence>
<evidence type="ECO:0000256" key="3">
    <source>
        <dbReference type="ARBA" id="ARBA00023235"/>
    </source>
</evidence>
<reference evidence="5" key="1">
    <citation type="journal article" date="2014" name="Front. Microbiol.">
        <title>High frequency of phylogenetically diverse reductive dehalogenase-homologous genes in deep subseafloor sedimentary metagenomes.</title>
        <authorList>
            <person name="Kawai M."/>
            <person name="Futagami T."/>
            <person name="Toyoda A."/>
            <person name="Takaki Y."/>
            <person name="Nishi S."/>
            <person name="Hori S."/>
            <person name="Arai W."/>
            <person name="Tsubouchi T."/>
            <person name="Morono Y."/>
            <person name="Uchiyama I."/>
            <person name="Ito T."/>
            <person name="Fujiyama A."/>
            <person name="Inagaki F."/>
            <person name="Takami H."/>
        </authorList>
    </citation>
    <scope>NUCLEOTIDE SEQUENCE</scope>
    <source>
        <strain evidence="5">Expedition CK06-06</strain>
    </source>
</reference>
<feature type="domain" description="Alanine racemase N-terminal" evidence="4">
    <location>
        <begin position="12"/>
        <end position="230"/>
    </location>
</feature>
<dbReference type="InterPro" id="IPR029066">
    <property type="entry name" value="PLP-binding_barrel"/>
</dbReference>
<accession>X1SE73</accession>
<dbReference type="GO" id="GO:0030170">
    <property type="term" value="F:pyridoxal phosphate binding"/>
    <property type="evidence" value="ECO:0007669"/>
    <property type="project" value="TreeGrafter"/>
</dbReference>
<dbReference type="Pfam" id="PF01168">
    <property type="entry name" value="Ala_racemase_N"/>
    <property type="match status" value="1"/>
</dbReference>
<dbReference type="GO" id="GO:0030632">
    <property type="term" value="P:D-alanine biosynthetic process"/>
    <property type="evidence" value="ECO:0007669"/>
    <property type="project" value="TreeGrafter"/>
</dbReference>
<keyword evidence="3" id="KW-0413">Isomerase</keyword>
<dbReference type="PRINTS" id="PR00992">
    <property type="entry name" value="ALARACEMASE"/>
</dbReference>
<evidence type="ECO:0000256" key="1">
    <source>
        <dbReference type="ARBA" id="ARBA00001933"/>
    </source>
</evidence>
<sequence>MSLHRTWLEIEKTSIKSNVKNIKAKIPGNKLFLGVVKGNGWTCGTVAYANCLIEAGVDWLGVTNIEDALLLRREKINLPILLLCEIPSGRIKEALKNKLRLTVCTKEFAEQLSDEAVKLGLKANVHIKINTGLNRIGVSPNMLLIFLKYISKLPNLYLEGAFSHFSCAEQIGNKETKQQLKIFKEQIKKAKQIGINFNILHIANTAATLSLPETHLDMVRIGMGIAGLYPSNDFKKIIKLYFPLTWKTQISYLR</sequence>
<organism evidence="5">
    <name type="scientific">marine sediment metagenome</name>
    <dbReference type="NCBI Taxonomy" id="412755"/>
    <lineage>
        <taxon>unclassified sequences</taxon>
        <taxon>metagenomes</taxon>
        <taxon>ecological metagenomes</taxon>
    </lineage>
</organism>
<keyword evidence="2" id="KW-0663">Pyridoxal phosphate</keyword>
<dbReference type="PANTHER" id="PTHR30511">
    <property type="entry name" value="ALANINE RACEMASE"/>
    <property type="match status" value="1"/>
</dbReference>
<evidence type="ECO:0000313" key="5">
    <source>
        <dbReference type="EMBL" id="GAI77436.1"/>
    </source>
</evidence>
<dbReference type="InterPro" id="IPR000821">
    <property type="entry name" value="Ala_racemase"/>
</dbReference>
<dbReference type="NCBIfam" id="TIGR00492">
    <property type="entry name" value="alr"/>
    <property type="match status" value="1"/>
</dbReference>
<dbReference type="InterPro" id="IPR001608">
    <property type="entry name" value="Ala_racemase_N"/>
</dbReference>
<dbReference type="EMBL" id="BARW01014580">
    <property type="protein sequence ID" value="GAI77436.1"/>
    <property type="molecule type" value="Genomic_DNA"/>
</dbReference>
<protein>
    <recommendedName>
        <fullName evidence="4">Alanine racemase N-terminal domain-containing protein</fullName>
    </recommendedName>
</protein>
<dbReference type="AlphaFoldDB" id="X1SE73"/>
<dbReference type="SUPFAM" id="SSF51419">
    <property type="entry name" value="PLP-binding barrel"/>
    <property type="match status" value="1"/>
</dbReference>
<gene>
    <name evidence="5" type="ORF">S12H4_25802</name>
</gene>
<comment type="caution">
    <text evidence="5">The sequence shown here is derived from an EMBL/GenBank/DDBJ whole genome shotgun (WGS) entry which is preliminary data.</text>
</comment>
<dbReference type="FunFam" id="3.20.20.10:FF:000002">
    <property type="entry name" value="Alanine racemase"/>
    <property type="match status" value="1"/>
</dbReference>